<evidence type="ECO:0000256" key="1">
    <source>
        <dbReference type="RuleBase" id="RU366025"/>
    </source>
</evidence>
<dbReference type="GO" id="GO:0006508">
    <property type="term" value="P:proteolysis"/>
    <property type="evidence" value="ECO:0007669"/>
    <property type="project" value="UniProtKB-KW"/>
</dbReference>
<name>A0A836CC49_9STRA</name>
<protein>
    <recommendedName>
        <fullName evidence="1">Ubiquitin carboxyl-terminal hydrolase</fullName>
        <ecNumber evidence="1">3.4.19.12</ecNumber>
    </recommendedName>
</protein>
<dbReference type="EC" id="3.4.19.12" evidence="1"/>
<reference evidence="3" key="1">
    <citation type="submission" date="2021-02" db="EMBL/GenBank/DDBJ databases">
        <title>First Annotated Genome of the Yellow-green Alga Tribonema minus.</title>
        <authorList>
            <person name="Mahan K.M."/>
        </authorList>
    </citation>
    <scope>NUCLEOTIDE SEQUENCE</scope>
    <source>
        <strain evidence="3">UTEX B ZZ1240</strain>
    </source>
</reference>
<keyword evidence="1" id="KW-0833">Ubl conjugation pathway</keyword>
<keyword evidence="4" id="KW-1185">Reference proteome</keyword>
<comment type="caution">
    <text evidence="3">The sequence shown here is derived from an EMBL/GenBank/DDBJ whole genome shotgun (WGS) entry which is preliminary data.</text>
</comment>
<dbReference type="GO" id="GO:0016579">
    <property type="term" value="P:protein deubiquitination"/>
    <property type="evidence" value="ECO:0007669"/>
    <property type="project" value="InterPro"/>
</dbReference>
<dbReference type="Pfam" id="PF00443">
    <property type="entry name" value="UCH"/>
    <property type="match status" value="1"/>
</dbReference>
<evidence type="ECO:0000259" key="2">
    <source>
        <dbReference type="PROSITE" id="PS50235"/>
    </source>
</evidence>
<dbReference type="InterPro" id="IPR038765">
    <property type="entry name" value="Papain-like_cys_pep_sf"/>
</dbReference>
<dbReference type="PROSITE" id="PS50235">
    <property type="entry name" value="USP_3"/>
    <property type="match status" value="1"/>
</dbReference>
<dbReference type="InterPro" id="IPR050185">
    <property type="entry name" value="Ub_carboxyl-term_hydrolase"/>
</dbReference>
<organism evidence="3 4">
    <name type="scientific">Tribonema minus</name>
    <dbReference type="NCBI Taxonomy" id="303371"/>
    <lineage>
        <taxon>Eukaryota</taxon>
        <taxon>Sar</taxon>
        <taxon>Stramenopiles</taxon>
        <taxon>Ochrophyta</taxon>
        <taxon>PX clade</taxon>
        <taxon>Xanthophyceae</taxon>
        <taxon>Tribonematales</taxon>
        <taxon>Tribonemataceae</taxon>
        <taxon>Tribonema</taxon>
    </lineage>
</organism>
<dbReference type="InterPro" id="IPR028889">
    <property type="entry name" value="USP"/>
</dbReference>
<dbReference type="PROSITE" id="PS00973">
    <property type="entry name" value="USP_2"/>
    <property type="match status" value="1"/>
</dbReference>
<comment type="similarity">
    <text evidence="1">Belongs to the peptidase C19 family.</text>
</comment>
<keyword evidence="1" id="KW-0788">Thiol protease</keyword>
<accession>A0A836CC49</accession>
<dbReference type="SUPFAM" id="SSF54001">
    <property type="entry name" value="Cysteine proteinases"/>
    <property type="match status" value="1"/>
</dbReference>
<dbReference type="Proteomes" id="UP000664859">
    <property type="component" value="Unassembled WGS sequence"/>
</dbReference>
<evidence type="ECO:0000313" key="3">
    <source>
        <dbReference type="EMBL" id="KAG5180132.1"/>
    </source>
</evidence>
<dbReference type="EMBL" id="JAFCMP010000412">
    <property type="protein sequence ID" value="KAG5180132.1"/>
    <property type="molecule type" value="Genomic_DNA"/>
</dbReference>
<comment type="catalytic activity">
    <reaction evidence="1">
        <text>Thiol-dependent hydrolysis of ester, thioester, amide, peptide and isopeptide bonds formed by the C-terminal Gly of ubiquitin (a 76-residue protein attached to proteins as an intracellular targeting signal).</text>
        <dbReference type="EC" id="3.4.19.12"/>
    </reaction>
</comment>
<dbReference type="InterPro" id="IPR001394">
    <property type="entry name" value="Peptidase_C19_UCH"/>
</dbReference>
<gene>
    <name evidence="3" type="ORF">JKP88DRAFT_270259</name>
</gene>
<dbReference type="CDD" id="cd02674">
    <property type="entry name" value="Peptidase_C19R"/>
    <property type="match status" value="1"/>
</dbReference>
<dbReference type="InterPro" id="IPR018200">
    <property type="entry name" value="USP_CS"/>
</dbReference>
<dbReference type="Gene3D" id="3.90.70.10">
    <property type="entry name" value="Cysteine proteinases"/>
    <property type="match status" value="1"/>
</dbReference>
<proteinExistence type="inferred from homology"/>
<feature type="domain" description="USP" evidence="2">
    <location>
        <begin position="58"/>
        <end position="417"/>
    </location>
</feature>
<keyword evidence="1" id="KW-0645">Protease</keyword>
<dbReference type="PANTHER" id="PTHR21646">
    <property type="entry name" value="UBIQUITIN CARBOXYL-TERMINAL HYDROLASE"/>
    <property type="match status" value="1"/>
</dbReference>
<sequence>MPVGTHTSALAGAAGALGTAKKRALPAATSTFSSTSSGGYSWGERGNTVGTPAEPGAVGLHNLGNTCFMNSMLQCLSATGALTAYFKSGGWSVDLNEDNALGADGKMARAYAELVRNLWDGRYTQVAPAALKRVIGEHAPAFAGYQQQDSQELMIFLLDGLHEDLNRVRRKPYVEAVESDGRPDAVVAEDSWRRYLLRNDSVLVDRCHGLLRSHVTCPACNYESITFDAYTCLSLPLPGAREAEDGSGKRAIPLADCFEKFLEREQLGADNQWYCSSCKEHKQASINANAIEAYKKFDIWTTPDVLILHLKRFQYLPGQYLIHRQKIDDLVQFPVENLDLSDVLRRCGAPVHADAPPVYDLFAVSEHSGTLRGGHYTATARNPLSGKWYGFNDGHVFETATQQAVSPQAYVLFYARRKGALRWGGMPGGT</sequence>
<dbReference type="PROSITE" id="PS00972">
    <property type="entry name" value="USP_1"/>
    <property type="match status" value="1"/>
</dbReference>
<dbReference type="AlphaFoldDB" id="A0A836CC49"/>
<keyword evidence="1" id="KW-0378">Hydrolase</keyword>
<evidence type="ECO:0000313" key="4">
    <source>
        <dbReference type="Proteomes" id="UP000664859"/>
    </source>
</evidence>
<dbReference type="GO" id="GO:0004843">
    <property type="term" value="F:cysteine-type deubiquitinase activity"/>
    <property type="evidence" value="ECO:0007669"/>
    <property type="project" value="UniProtKB-UniRule"/>
</dbReference>
<dbReference type="OrthoDB" id="292964at2759"/>